<evidence type="ECO:0000313" key="2">
    <source>
        <dbReference type="EMBL" id="AZK46710.1"/>
    </source>
</evidence>
<dbReference type="AlphaFoldDB" id="A0A3S8RV27"/>
<feature type="domain" description="HTH cro/C1-type" evidence="1">
    <location>
        <begin position="11"/>
        <end position="65"/>
    </location>
</feature>
<dbReference type="OrthoDB" id="2470416at2"/>
<proteinExistence type="predicted"/>
<dbReference type="InterPro" id="IPR001387">
    <property type="entry name" value="Cro/C1-type_HTH"/>
</dbReference>
<keyword evidence="3" id="KW-1185">Reference proteome</keyword>
<gene>
    <name evidence="2" type="ORF">EIM92_11560</name>
</gene>
<accession>A0A3S8RV27</accession>
<dbReference type="GO" id="GO:0003677">
    <property type="term" value="F:DNA binding"/>
    <property type="evidence" value="ECO:0007669"/>
    <property type="project" value="InterPro"/>
</dbReference>
<dbReference type="Proteomes" id="UP000273145">
    <property type="component" value="Chromosome"/>
</dbReference>
<dbReference type="EMBL" id="CP034248">
    <property type="protein sequence ID" value="AZK46710.1"/>
    <property type="molecule type" value="Genomic_DNA"/>
</dbReference>
<dbReference type="Gene3D" id="1.10.260.40">
    <property type="entry name" value="lambda repressor-like DNA-binding domains"/>
    <property type="match status" value="1"/>
</dbReference>
<name>A0A3S8RV27_9BACL</name>
<dbReference type="CDD" id="cd00093">
    <property type="entry name" value="HTH_XRE"/>
    <property type="match status" value="1"/>
</dbReference>
<dbReference type="InterPro" id="IPR010982">
    <property type="entry name" value="Lambda_DNA-bd_dom_sf"/>
</dbReference>
<reference evidence="2 3" key="1">
    <citation type="submission" date="2018-11" db="EMBL/GenBank/DDBJ databases">
        <title>Genome sequencing of Paenibacillus lentus DSM25539(T).</title>
        <authorList>
            <person name="Kook J.-K."/>
            <person name="Park S.-N."/>
            <person name="Lim Y.K."/>
        </authorList>
    </citation>
    <scope>NUCLEOTIDE SEQUENCE [LARGE SCALE GENOMIC DNA]</scope>
    <source>
        <strain evidence="2 3">DSM 25539</strain>
    </source>
</reference>
<organism evidence="2 3">
    <name type="scientific">Paenibacillus lentus</name>
    <dbReference type="NCBI Taxonomy" id="1338368"/>
    <lineage>
        <taxon>Bacteria</taxon>
        <taxon>Bacillati</taxon>
        <taxon>Bacillota</taxon>
        <taxon>Bacilli</taxon>
        <taxon>Bacillales</taxon>
        <taxon>Paenibacillaceae</taxon>
        <taxon>Paenibacillus</taxon>
    </lineage>
</organism>
<dbReference type="PROSITE" id="PS50943">
    <property type="entry name" value="HTH_CROC1"/>
    <property type="match status" value="1"/>
</dbReference>
<protein>
    <submittedName>
        <fullName evidence="2">XRE family transcriptional regulator</fullName>
    </submittedName>
</protein>
<evidence type="ECO:0000259" key="1">
    <source>
        <dbReference type="PROSITE" id="PS50943"/>
    </source>
</evidence>
<dbReference type="RefSeq" id="WP_125082757.1">
    <property type="nucleotide sequence ID" value="NZ_CP034248.1"/>
</dbReference>
<dbReference type="KEGG" id="plen:EIM92_11560"/>
<evidence type="ECO:0000313" key="3">
    <source>
        <dbReference type="Proteomes" id="UP000273145"/>
    </source>
</evidence>
<dbReference type="SUPFAM" id="SSF47413">
    <property type="entry name" value="lambda repressor-like DNA-binding domains"/>
    <property type="match status" value="1"/>
</dbReference>
<sequence>MNLTTTICEELEDFMKREAMTLHLFAEKSGVNAGTLSGILNGNRPIAIMQLDRITHVMGLPEGSLYELFINECFISAAPHWRRLRPFLLRCAELKKLDCIRAVVSRLLEDLKQITGIFETAELMFEQGWYEAATIMYECVIESERSNHSERLAISYYRIFQIDSIGGYNSIESAIKFIPYRHRLPVNYSLDGLIMLTELYYVYKKWEEVENYADEMIDLTNALYKNQQWHDSDFTLARPLVYYYGRGYLYKAASYDYRRMFEESRRWIAEYADLSWFEGLDKAGWLEVERYKMFAEANLLSVDIKDGKRSRIAEYVQFLEENPSEILEGLITLLESANRYKFFVDEHLEKFAGEIQFYSRINRENRGKLGELKVQYKEPFHTFRCSLFFQKYAIYCFRKRLIKDGVRNTLRSFKHSIKINSKHNIVNSMALFEFYRNYTTKQQRNAYVKYCREVWDYEEEFNEGDYNNSLL</sequence>